<feature type="transmembrane region" description="Helical" evidence="1">
    <location>
        <begin position="49"/>
        <end position="68"/>
    </location>
</feature>
<feature type="transmembrane region" description="Helical" evidence="1">
    <location>
        <begin position="20"/>
        <end position="42"/>
    </location>
</feature>
<evidence type="ECO:0000259" key="2">
    <source>
        <dbReference type="Pfam" id="PF20152"/>
    </source>
</evidence>
<keyword evidence="1" id="KW-1133">Transmembrane helix</keyword>
<feature type="transmembrane region" description="Helical" evidence="1">
    <location>
        <begin position="158"/>
        <end position="178"/>
    </location>
</feature>
<feature type="transmembrane region" description="Helical" evidence="1">
    <location>
        <begin position="88"/>
        <end position="107"/>
    </location>
</feature>
<dbReference type="Pfam" id="PF20152">
    <property type="entry name" value="DUF6534"/>
    <property type="match status" value="1"/>
</dbReference>
<accession>A0A9P3PYN6</accession>
<name>A0A9P3PYN6_LYOSH</name>
<feature type="transmembrane region" description="Helical" evidence="1">
    <location>
        <begin position="198"/>
        <end position="221"/>
    </location>
</feature>
<keyword evidence="1" id="KW-0472">Membrane</keyword>
<feature type="domain" description="DUF6534" evidence="2">
    <location>
        <begin position="166"/>
        <end position="251"/>
    </location>
</feature>
<dbReference type="Proteomes" id="UP001063166">
    <property type="component" value="Unassembled WGS sequence"/>
</dbReference>
<evidence type="ECO:0000256" key="1">
    <source>
        <dbReference type="SAM" id="Phobius"/>
    </source>
</evidence>
<dbReference type="PANTHER" id="PTHR40465:SF1">
    <property type="entry name" value="DUF6534 DOMAIN-CONTAINING PROTEIN"/>
    <property type="match status" value="1"/>
</dbReference>
<sequence>MASVLPPIPHSVITTTAPKILGSLFNWALYGVLSVQVYIYYLNFPEDKLSTKCLDATCLTAADVFYWFASGYGNMVHLGNVYISPLDTPFLCGIIAAVVQCFFAYRIWTLQRSYWWICVGIVATSAVQTAGAFGTAFRAHELGQFARFHESVIFPASFHVWLLGDTVSDILIAGSMLWIYCKSRRHRHGHGNKLLARLVFLIVETNTLTASMALLSFILYARYPGKDLFICTTFVMGKLYSNTLLVTFNNRIVLRKVAVLENNIKGCNAGSFRRSLRGTTPTFDMIEIEVLKEMMSDIGDFLPHPAPGPRKFS</sequence>
<dbReference type="AlphaFoldDB" id="A0A9P3PYN6"/>
<evidence type="ECO:0000313" key="4">
    <source>
        <dbReference type="Proteomes" id="UP001063166"/>
    </source>
</evidence>
<protein>
    <recommendedName>
        <fullName evidence="2">DUF6534 domain-containing protein</fullName>
    </recommendedName>
</protein>
<keyword evidence="4" id="KW-1185">Reference proteome</keyword>
<dbReference type="EMBL" id="BRPK01000023">
    <property type="protein sequence ID" value="GLB45502.1"/>
    <property type="molecule type" value="Genomic_DNA"/>
</dbReference>
<organism evidence="3 4">
    <name type="scientific">Lyophyllum shimeji</name>
    <name type="common">Hon-shimeji</name>
    <name type="synonym">Tricholoma shimeji</name>
    <dbReference type="NCBI Taxonomy" id="47721"/>
    <lineage>
        <taxon>Eukaryota</taxon>
        <taxon>Fungi</taxon>
        <taxon>Dikarya</taxon>
        <taxon>Basidiomycota</taxon>
        <taxon>Agaricomycotina</taxon>
        <taxon>Agaricomycetes</taxon>
        <taxon>Agaricomycetidae</taxon>
        <taxon>Agaricales</taxon>
        <taxon>Tricholomatineae</taxon>
        <taxon>Lyophyllaceae</taxon>
        <taxon>Lyophyllum</taxon>
    </lineage>
</organism>
<gene>
    <name evidence="3" type="ORF">LshimejAT787_2300620</name>
</gene>
<proteinExistence type="predicted"/>
<dbReference type="InterPro" id="IPR045339">
    <property type="entry name" value="DUF6534"/>
</dbReference>
<reference evidence="3" key="1">
    <citation type="submission" date="2022-07" db="EMBL/GenBank/DDBJ databases">
        <title>The genome of Lyophyllum shimeji provides insight into the initial evolution of ectomycorrhizal fungal genome.</title>
        <authorList>
            <person name="Kobayashi Y."/>
            <person name="Shibata T."/>
            <person name="Hirakawa H."/>
            <person name="Shigenobu S."/>
            <person name="Nishiyama T."/>
            <person name="Yamada A."/>
            <person name="Hasebe M."/>
            <person name="Kawaguchi M."/>
        </authorList>
    </citation>
    <scope>NUCLEOTIDE SEQUENCE</scope>
    <source>
        <strain evidence="3">AT787</strain>
    </source>
</reference>
<dbReference type="PANTHER" id="PTHR40465">
    <property type="entry name" value="CHROMOSOME 1, WHOLE GENOME SHOTGUN SEQUENCE"/>
    <property type="match status" value="1"/>
</dbReference>
<keyword evidence="1" id="KW-0812">Transmembrane</keyword>
<dbReference type="OrthoDB" id="2953893at2759"/>
<comment type="caution">
    <text evidence="3">The sequence shown here is derived from an EMBL/GenBank/DDBJ whole genome shotgun (WGS) entry which is preliminary data.</text>
</comment>
<evidence type="ECO:0000313" key="3">
    <source>
        <dbReference type="EMBL" id="GLB45502.1"/>
    </source>
</evidence>
<feature type="transmembrane region" description="Helical" evidence="1">
    <location>
        <begin position="114"/>
        <end position="138"/>
    </location>
</feature>